<protein>
    <submittedName>
        <fullName evidence="2">10119_t:CDS:1</fullName>
    </submittedName>
</protein>
<keyword evidence="3" id="KW-1185">Reference proteome</keyword>
<proteinExistence type="predicted"/>
<reference evidence="2" key="1">
    <citation type="submission" date="2021-06" db="EMBL/GenBank/DDBJ databases">
        <authorList>
            <person name="Kallberg Y."/>
            <person name="Tangrot J."/>
            <person name="Rosling A."/>
        </authorList>
    </citation>
    <scope>NUCLEOTIDE SEQUENCE</scope>
    <source>
        <strain evidence="2">IA702</strain>
    </source>
</reference>
<dbReference type="Pfam" id="PF15496">
    <property type="entry name" value="DUF4646"/>
    <property type="match status" value="1"/>
</dbReference>
<sequence>MCRRRHCNNHYNCRYNVHDALSEWALTTWANNWNSPHNSLHSASTAFSREYSHPGRSHLSRHELEKQTTALQRMFPNYSSNFIRSCLEQETSNHTQRVANKLAEMANTGSSINTRREEDQPIQAFPTEDDAPPPYEEAVLTAPVEESNQLPSYGEYISTDDWHISHDGNHHGGLSVRNIFGKLTSSPVDKACTKRISTWRRPVPRTFRRRQLSRNCRVSTKKGHFLLSGFKEAYPSSELALHDINPSDWNSFIDGLNSVVGMRTITELPILGRRKLVRLGWNILVKCIADKEQIAITVAKVRDYISRWNRSFFIPRNITVELVEANTSAHRLRRQGRDVYHLLVRSC</sequence>
<evidence type="ECO:0000313" key="3">
    <source>
        <dbReference type="Proteomes" id="UP000789572"/>
    </source>
</evidence>
<dbReference type="InterPro" id="IPR028018">
    <property type="entry name" value="DUF4646"/>
</dbReference>
<evidence type="ECO:0000256" key="1">
    <source>
        <dbReference type="SAM" id="MobiDB-lite"/>
    </source>
</evidence>
<organism evidence="2 3">
    <name type="scientific">Paraglomus occultum</name>
    <dbReference type="NCBI Taxonomy" id="144539"/>
    <lineage>
        <taxon>Eukaryota</taxon>
        <taxon>Fungi</taxon>
        <taxon>Fungi incertae sedis</taxon>
        <taxon>Mucoromycota</taxon>
        <taxon>Glomeromycotina</taxon>
        <taxon>Glomeromycetes</taxon>
        <taxon>Paraglomerales</taxon>
        <taxon>Paraglomeraceae</taxon>
        <taxon>Paraglomus</taxon>
    </lineage>
</organism>
<dbReference type="EMBL" id="CAJVPJ010000867">
    <property type="protein sequence ID" value="CAG8561686.1"/>
    <property type="molecule type" value="Genomic_DNA"/>
</dbReference>
<gene>
    <name evidence="2" type="ORF">POCULU_LOCUS5541</name>
</gene>
<name>A0A9N9BCU3_9GLOM</name>
<dbReference type="AlphaFoldDB" id="A0A9N9BCU3"/>
<dbReference type="Proteomes" id="UP000789572">
    <property type="component" value="Unassembled WGS sequence"/>
</dbReference>
<accession>A0A9N9BCU3</accession>
<dbReference type="OrthoDB" id="2400530at2759"/>
<comment type="caution">
    <text evidence="2">The sequence shown here is derived from an EMBL/GenBank/DDBJ whole genome shotgun (WGS) entry which is preliminary data.</text>
</comment>
<feature type="region of interest" description="Disordered" evidence="1">
    <location>
        <begin position="108"/>
        <end position="135"/>
    </location>
</feature>
<evidence type="ECO:0000313" key="2">
    <source>
        <dbReference type="EMBL" id="CAG8561686.1"/>
    </source>
</evidence>